<dbReference type="KEGG" id="ksk:KSE_10490"/>
<sequence>MAIMSDRPFDALLCDLDNVLRFYAYDEVARQERAAGLAPGSTAAIAFAPERDLPLLLGRIGREEWTAAIAAELAVRVPAGRAAGLARAFAYAPSRVDREVEGLLRRVRGRGVPLVLVTNATPWLDEDLDRLGLADLADHVVNSSRIGLAKPDPAVYALAVGLAGVPAGRCAFVDDSGANVEAARAAGLTAVHYRGAAGLRRLVAPVLGPTSAPAAGPVPGSTPSPVPGPVPAPGGVSGQAGGSIARRPGAAEDCMVIPPSTTRSWPVR</sequence>
<dbReference type="PANTHER" id="PTHR43611">
    <property type="entry name" value="ALPHA-D-GLUCOSE 1-PHOSPHATE PHOSPHATASE"/>
    <property type="match status" value="1"/>
</dbReference>
<dbReference type="HOGENOM" id="CLU_045011_9_4_11"/>
<dbReference type="AlphaFoldDB" id="E4N6Q2"/>
<protein>
    <submittedName>
        <fullName evidence="2">Putative hydrolase</fullName>
    </submittedName>
</protein>
<proteinExistence type="predicted"/>
<organism evidence="2 3">
    <name type="scientific">Kitasatospora setae (strain ATCC 33774 / DSM 43861 / JCM 3304 / KCC A-0304 / NBRC 14216 / KM-6054)</name>
    <name type="common">Streptomyces setae</name>
    <dbReference type="NCBI Taxonomy" id="452652"/>
    <lineage>
        <taxon>Bacteria</taxon>
        <taxon>Bacillati</taxon>
        <taxon>Actinomycetota</taxon>
        <taxon>Actinomycetes</taxon>
        <taxon>Kitasatosporales</taxon>
        <taxon>Streptomycetaceae</taxon>
        <taxon>Kitasatospora</taxon>
    </lineage>
</organism>
<dbReference type="Proteomes" id="UP000007076">
    <property type="component" value="Chromosome"/>
</dbReference>
<dbReference type="InterPro" id="IPR036412">
    <property type="entry name" value="HAD-like_sf"/>
</dbReference>
<name>E4N6Q2_KITSK</name>
<evidence type="ECO:0000256" key="1">
    <source>
        <dbReference type="SAM" id="MobiDB-lite"/>
    </source>
</evidence>
<gene>
    <name evidence="2" type="ordered locus">KSE_10490</name>
</gene>
<keyword evidence="3" id="KW-1185">Reference proteome</keyword>
<dbReference type="Gene3D" id="3.40.50.1000">
    <property type="entry name" value="HAD superfamily/HAD-like"/>
    <property type="match status" value="1"/>
</dbReference>
<reference evidence="2 3" key="1">
    <citation type="journal article" date="2010" name="DNA Res.">
        <title>Genome sequence of Kitasatospora setae NBRC 14216T: an evolutionary snapshot of the family Streptomycetaceae.</title>
        <authorList>
            <person name="Ichikawa N."/>
            <person name="Oguchi A."/>
            <person name="Ikeda H."/>
            <person name="Ishikawa J."/>
            <person name="Kitani S."/>
            <person name="Watanabe Y."/>
            <person name="Nakamura S."/>
            <person name="Katano Y."/>
            <person name="Kishi E."/>
            <person name="Sasagawa M."/>
            <person name="Ankai A."/>
            <person name="Fukui S."/>
            <person name="Hashimoto Y."/>
            <person name="Kamata S."/>
            <person name="Otoguro M."/>
            <person name="Tanikawa S."/>
            <person name="Nihira T."/>
            <person name="Horinouchi S."/>
            <person name="Ohnishi Y."/>
            <person name="Hayakawa M."/>
            <person name="Kuzuyama T."/>
            <person name="Arisawa A."/>
            <person name="Nomoto F."/>
            <person name="Miura H."/>
            <person name="Takahashi Y."/>
            <person name="Fujita N."/>
        </authorList>
    </citation>
    <scope>NUCLEOTIDE SEQUENCE [LARGE SCALE GENOMIC DNA]</scope>
    <source>
        <strain evidence="3">ATCC 33774 / DSM 43861 / JCM 3304 / KCC A-0304 / NBRC 14216 / KM-6054</strain>
    </source>
</reference>
<dbReference type="GO" id="GO:0016787">
    <property type="term" value="F:hydrolase activity"/>
    <property type="evidence" value="ECO:0007669"/>
    <property type="project" value="UniProtKB-KW"/>
</dbReference>
<dbReference type="InterPro" id="IPR023214">
    <property type="entry name" value="HAD_sf"/>
</dbReference>
<dbReference type="PANTHER" id="PTHR43611:SF3">
    <property type="entry name" value="FLAVIN MONONUCLEOTIDE HYDROLASE 1, CHLOROPLATIC"/>
    <property type="match status" value="1"/>
</dbReference>
<dbReference type="InterPro" id="IPR006439">
    <property type="entry name" value="HAD-SF_hydro_IA"/>
</dbReference>
<feature type="compositionally biased region" description="Pro residues" evidence="1">
    <location>
        <begin position="220"/>
        <end position="232"/>
    </location>
</feature>
<feature type="compositionally biased region" description="Polar residues" evidence="1">
    <location>
        <begin position="259"/>
        <end position="268"/>
    </location>
</feature>
<accession>E4N6Q2</accession>
<dbReference type="NCBIfam" id="TIGR01509">
    <property type="entry name" value="HAD-SF-IA-v3"/>
    <property type="match status" value="1"/>
</dbReference>
<evidence type="ECO:0000313" key="3">
    <source>
        <dbReference type="Proteomes" id="UP000007076"/>
    </source>
</evidence>
<dbReference type="Pfam" id="PF00702">
    <property type="entry name" value="Hydrolase"/>
    <property type="match status" value="1"/>
</dbReference>
<dbReference type="SFLD" id="SFLDG01129">
    <property type="entry name" value="C1.5:_HAD__Beta-PGM__Phosphata"/>
    <property type="match status" value="1"/>
</dbReference>
<evidence type="ECO:0000313" key="2">
    <source>
        <dbReference type="EMBL" id="BAJ26883.1"/>
    </source>
</evidence>
<dbReference type="SUPFAM" id="SSF56784">
    <property type="entry name" value="HAD-like"/>
    <property type="match status" value="1"/>
</dbReference>
<feature type="region of interest" description="Disordered" evidence="1">
    <location>
        <begin position="213"/>
        <end position="268"/>
    </location>
</feature>
<dbReference type="STRING" id="452652.KSE_10490"/>
<dbReference type="eggNOG" id="COG1011">
    <property type="taxonomic scope" value="Bacteria"/>
</dbReference>
<dbReference type="EMBL" id="AP010968">
    <property type="protein sequence ID" value="BAJ26883.1"/>
    <property type="molecule type" value="Genomic_DNA"/>
</dbReference>
<keyword evidence="2" id="KW-0378">Hydrolase</keyword>
<dbReference type="SFLD" id="SFLDS00003">
    <property type="entry name" value="Haloacid_Dehalogenase"/>
    <property type="match status" value="1"/>
</dbReference>